<dbReference type="RefSeq" id="WP_184970429.1">
    <property type="nucleotide sequence ID" value="NZ_JACHIN010000013.1"/>
</dbReference>
<dbReference type="EMBL" id="JACHIN010000013">
    <property type="protein sequence ID" value="MBB5082308.1"/>
    <property type="molecule type" value="Genomic_DNA"/>
</dbReference>
<keyword evidence="3" id="KW-1185">Reference proteome</keyword>
<sequence>MAGGHTENAIVIAAPMELVWTMTNDVESWPNLFSEYAKVEVLHREGDMVRFRLTMHPDKDGNAWSWVSERTANARTRTVQAHRTELGWFEYMHLHWEYAEVPGGVEMRWIQDFRMKPDSPVNLEQMTNRINGSSPGQMKLIKEKVEQAAQRAGKS</sequence>
<dbReference type="Proteomes" id="UP000568380">
    <property type="component" value="Unassembled WGS sequence"/>
</dbReference>
<protein>
    <submittedName>
        <fullName evidence="2">Aromatase</fullName>
    </submittedName>
</protein>
<dbReference type="Gene3D" id="3.30.530.20">
    <property type="match status" value="1"/>
</dbReference>
<proteinExistence type="predicted"/>
<evidence type="ECO:0000313" key="3">
    <source>
        <dbReference type="Proteomes" id="UP000568380"/>
    </source>
</evidence>
<name>A0A7W8ACN0_9ACTN</name>
<dbReference type="CDD" id="cd08860">
    <property type="entry name" value="TcmN_ARO-CYC_like"/>
    <property type="match status" value="1"/>
</dbReference>
<dbReference type="Pfam" id="PF03364">
    <property type="entry name" value="Polyketide_cyc"/>
    <property type="match status" value="1"/>
</dbReference>
<feature type="domain" description="Coenzyme Q-binding protein COQ10 START" evidence="1">
    <location>
        <begin position="12"/>
        <end position="121"/>
    </location>
</feature>
<dbReference type="InterPro" id="IPR023393">
    <property type="entry name" value="START-like_dom_sf"/>
</dbReference>
<gene>
    <name evidence="2" type="ORF">HNR40_007803</name>
</gene>
<comment type="caution">
    <text evidence="2">The sequence shown here is derived from an EMBL/GenBank/DDBJ whole genome shotgun (WGS) entry which is preliminary data.</text>
</comment>
<organism evidence="2 3">
    <name type="scientific">Nonomuraea endophytica</name>
    <dbReference type="NCBI Taxonomy" id="714136"/>
    <lineage>
        <taxon>Bacteria</taxon>
        <taxon>Bacillati</taxon>
        <taxon>Actinomycetota</taxon>
        <taxon>Actinomycetes</taxon>
        <taxon>Streptosporangiales</taxon>
        <taxon>Streptosporangiaceae</taxon>
        <taxon>Nonomuraea</taxon>
    </lineage>
</organism>
<reference evidence="2 3" key="1">
    <citation type="submission" date="2020-08" db="EMBL/GenBank/DDBJ databases">
        <title>Genomic Encyclopedia of Type Strains, Phase IV (KMG-IV): sequencing the most valuable type-strain genomes for metagenomic binning, comparative biology and taxonomic classification.</title>
        <authorList>
            <person name="Goeker M."/>
        </authorList>
    </citation>
    <scope>NUCLEOTIDE SEQUENCE [LARGE SCALE GENOMIC DNA]</scope>
    <source>
        <strain evidence="2 3">DSM 45385</strain>
    </source>
</reference>
<accession>A0A7W8ACN0</accession>
<dbReference type="AlphaFoldDB" id="A0A7W8ACN0"/>
<evidence type="ECO:0000313" key="2">
    <source>
        <dbReference type="EMBL" id="MBB5082308.1"/>
    </source>
</evidence>
<evidence type="ECO:0000259" key="1">
    <source>
        <dbReference type="Pfam" id="PF03364"/>
    </source>
</evidence>
<dbReference type="InterPro" id="IPR005031">
    <property type="entry name" value="COQ10_START"/>
</dbReference>
<dbReference type="SUPFAM" id="SSF55961">
    <property type="entry name" value="Bet v1-like"/>
    <property type="match status" value="1"/>
</dbReference>